<dbReference type="InterPro" id="IPR040703">
    <property type="entry name" value="LCIB/C_CA"/>
</dbReference>
<accession>A0A518BA93</accession>
<keyword evidence="3" id="KW-1185">Reference proteome</keyword>
<organism evidence="2 3">
    <name type="scientific">Kolteria novifilia</name>
    <dbReference type="NCBI Taxonomy" id="2527975"/>
    <lineage>
        <taxon>Bacteria</taxon>
        <taxon>Pseudomonadati</taxon>
        <taxon>Planctomycetota</taxon>
        <taxon>Planctomycetia</taxon>
        <taxon>Kolteriales</taxon>
        <taxon>Kolteriaceae</taxon>
        <taxon>Kolteria</taxon>
    </lineage>
</organism>
<evidence type="ECO:0000313" key="2">
    <source>
        <dbReference type="EMBL" id="QDU63910.1"/>
    </source>
</evidence>
<dbReference type="KEGG" id="knv:Pan216_47910"/>
<dbReference type="Proteomes" id="UP000317093">
    <property type="component" value="Chromosome"/>
</dbReference>
<evidence type="ECO:0000313" key="3">
    <source>
        <dbReference type="Proteomes" id="UP000317093"/>
    </source>
</evidence>
<dbReference type="RefSeq" id="WP_145261734.1">
    <property type="nucleotide sequence ID" value="NZ_CP036279.1"/>
</dbReference>
<evidence type="ECO:0000259" key="1">
    <source>
        <dbReference type="Pfam" id="PF18599"/>
    </source>
</evidence>
<dbReference type="PANTHER" id="PTHR38016">
    <property type="entry name" value="UNNAMED PRODUCT"/>
    <property type="match status" value="1"/>
</dbReference>
<dbReference type="PANTHER" id="PTHR38016:SF1">
    <property type="entry name" value="LIMITING CO2-INDUCIBLE PROTEIN B_C BETA CARBONYIC ANHYDRASE DOMAIN-CONTAINING PROTEIN"/>
    <property type="match status" value="1"/>
</dbReference>
<dbReference type="Pfam" id="PF18599">
    <property type="entry name" value="LCIB_C_CA"/>
    <property type="match status" value="1"/>
</dbReference>
<dbReference type="EMBL" id="CP036279">
    <property type="protein sequence ID" value="QDU63910.1"/>
    <property type="molecule type" value="Genomic_DNA"/>
</dbReference>
<proteinExistence type="predicted"/>
<dbReference type="OrthoDB" id="5570271at2"/>
<reference evidence="2 3" key="1">
    <citation type="submission" date="2019-02" db="EMBL/GenBank/DDBJ databases">
        <title>Deep-cultivation of Planctomycetes and their phenomic and genomic characterization uncovers novel biology.</title>
        <authorList>
            <person name="Wiegand S."/>
            <person name="Jogler M."/>
            <person name="Boedeker C."/>
            <person name="Pinto D."/>
            <person name="Vollmers J."/>
            <person name="Rivas-Marin E."/>
            <person name="Kohn T."/>
            <person name="Peeters S.H."/>
            <person name="Heuer A."/>
            <person name="Rast P."/>
            <person name="Oberbeckmann S."/>
            <person name="Bunk B."/>
            <person name="Jeske O."/>
            <person name="Meyerdierks A."/>
            <person name="Storesund J.E."/>
            <person name="Kallscheuer N."/>
            <person name="Luecker S."/>
            <person name="Lage O.M."/>
            <person name="Pohl T."/>
            <person name="Merkel B.J."/>
            <person name="Hornburger P."/>
            <person name="Mueller R.-W."/>
            <person name="Bruemmer F."/>
            <person name="Labrenz M."/>
            <person name="Spormann A.M."/>
            <person name="Op den Camp H."/>
            <person name="Overmann J."/>
            <person name="Amann R."/>
            <person name="Jetten M.S.M."/>
            <person name="Mascher T."/>
            <person name="Medema M.H."/>
            <person name="Devos D.P."/>
            <person name="Kaster A.-K."/>
            <person name="Ovreas L."/>
            <person name="Rohde M."/>
            <person name="Galperin M.Y."/>
            <person name="Jogler C."/>
        </authorList>
    </citation>
    <scope>NUCLEOTIDE SEQUENCE [LARGE SCALE GENOMIC DNA]</scope>
    <source>
        <strain evidence="2 3">Pan216</strain>
    </source>
</reference>
<gene>
    <name evidence="2" type="ORF">Pan216_47910</name>
</gene>
<protein>
    <recommendedName>
        <fullName evidence="1">Limiting CO2-inducible protein B/C beta carbonyic anhydrase domain-containing protein</fullName>
    </recommendedName>
</protein>
<sequence length="254" mass="27761">MGWQEVLQSNYPGAKRNSEVGRTYAKLFADKVNAEPETTIFAKCCCADEVNGFWPIFTGLFIGPFQLGGLAGFPFTGQTGVGAFAHHVPENGTAVILYGPHVGISDIEGEKGGIGHVRRIGQPAISSCCGALVAALDYLKNGTSAEAAVDDYQQTTLKESLLPFKSEILQGHPAQQKKAITDVMYRLIRERIRKLVACMGQEFHGHAIVTLGGIFINTHHASEDYFEPRDAEQFIVESTPEKGRWESLLEYDLA</sequence>
<dbReference type="AlphaFoldDB" id="A0A518BA93"/>
<name>A0A518BA93_9BACT</name>
<feature type="domain" description="Limiting CO2-inducible protein B/C beta carbonyic anhydrase" evidence="1">
    <location>
        <begin position="30"/>
        <end position="231"/>
    </location>
</feature>